<dbReference type="GO" id="GO:0006272">
    <property type="term" value="P:leading strand elongation"/>
    <property type="evidence" value="ECO:0007669"/>
    <property type="project" value="TreeGrafter"/>
</dbReference>
<dbReference type="EMBL" id="KV417618">
    <property type="protein sequence ID" value="KZP14399.1"/>
    <property type="molecule type" value="Genomic_DNA"/>
</dbReference>
<dbReference type="InterPro" id="IPR046938">
    <property type="entry name" value="DNA_clamp_sf"/>
</dbReference>
<proteinExistence type="predicted"/>
<dbReference type="GO" id="GO:0030337">
    <property type="term" value="F:DNA polymerase processivity factor activity"/>
    <property type="evidence" value="ECO:0007669"/>
    <property type="project" value="InterPro"/>
</dbReference>
<dbReference type="GO" id="GO:0006298">
    <property type="term" value="P:mismatch repair"/>
    <property type="evidence" value="ECO:0007669"/>
    <property type="project" value="TreeGrafter"/>
</dbReference>
<dbReference type="PANTHER" id="PTHR11352:SF0">
    <property type="entry name" value="PROLIFERATING CELL NUCLEAR ANTIGEN"/>
    <property type="match status" value="1"/>
</dbReference>
<dbReference type="GO" id="GO:0003677">
    <property type="term" value="F:DNA binding"/>
    <property type="evidence" value="ECO:0007669"/>
    <property type="project" value="UniProtKB-KW"/>
</dbReference>
<dbReference type="AlphaFoldDB" id="A0A166D7D2"/>
<evidence type="ECO:0000313" key="3">
    <source>
        <dbReference type="EMBL" id="KZP14399.1"/>
    </source>
</evidence>
<feature type="domain" description="Proliferating cell nuclear antigen PCNA N-terminal" evidence="2">
    <location>
        <begin position="30"/>
        <end position="82"/>
    </location>
</feature>
<evidence type="ECO:0000256" key="1">
    <source>
        <dbReference type="ARBA" id="ARBA00023125"/>
    </source>
</evidence>
<keyword evidence="4" id="KW-1185">Reference proteome</keyword>
<dbReference type="InterPro" id="IPR022648">
    <property type="entry name" value="Pr_cel_nuc_antig_N"/>
</dbReference>
<dbReference type="GO" id="GO:0006275">
    <property type="term" value="P:regulation of DNA replication"/>
    <property type="evidence" value="ECO:0007669"/>
    <property type="project" value="InterPro"/>
</dbReference>
<dbReference type="GO" id="GO:0043626">
    <property type="term" value="C:PCNA complex"/>
    <property type="evidence" value="ECO:0007669"/>
    <property type="project" value="TreeGrafter"/>
</dbReference>
<dbReference type="InterPro" id="IPR000730">
    <property type="entry name" value="Pr_cel_nuc_antig"/>
</dbReference>
<dbReference type="Proteomes" id="UP000076532">
    <property type="component" value="Unassembled WGS sequence"/>
</dbReference>
<gene>
    <name evidence="3" type="ORF">FIBSPDRAFT_959727</name>
</gene>
<reference evidence="3 4" key="1">
    <citation type="journal article" date="2016" name="Mol. Biol. Evol.">
        <title>Comparative Genomics of Early-Diverging Mushroom-Forming Fungi Provides Insights into the Origins of Lignocellulose Decay Capabilities.</title>
        <authorList>
            <person name="Nagy L.G."/>
            <person name="Riley R."/>
            <person name="Tritt A."/>
            <person name="Adam C."/>
            <person name="Daum C."/>
            <person name="Floudas D."/>
            <person name="Sun H."/>
            <person name="Yadav J.S."/>
            <person name="Pangilinan J."/>
            <person name="Larsson K.H."/>
            <person name="Matsuura K."/>
            <person name="Barry K."/>
            <person name="Labutti K."/>
            <person name="Kuo R."/>
            <person name="Ohm R.A."/>
            <person name="Bhattacharya S.S."/>
            <person name="Shirouzu T."/>
            <person name="Yoshinaga Y."/>
            <person name="Martin F.M."/>
            <person name="Grigoriev I.V."/>
            <person name="Hibbett D.S."/>
        </authorList>
    </citation>
    <scope>NUCLEOTIDE SEQUENCE [LARGE SCALE GENOMIC DNA]</scope>
    <source>
        <strain evidence="3 4">CBS 109695</strain>
    </source>
</reference>
<dbReference type="STRING" id="436010.A0A166D7D2"/>
<evidence type="ECO:0000259" key="2">
    <source>
        <dbReference type="Pfam" id="PF00705"/>
    </source>
</evidence>
<sequence length="83" mass="9464">MLKRLLDVIKELVTDTNFESLRPPDAAWRDLGSLWKVLKCVKHDNIVTLKAGDDTDVLNLTYGVKSSNRVAEYRTKLMDIDSN</sequence>
<organism evidence="3 4">
    <name type="scientific">Athelia psychrophila</name>
    <dbReference type="NCBI Taxonomy" id="1759441"/>
    <lineage>
        <taxon>Eukaryota</taxon>
        <taxon>Fungi</taxon>
        <taxon>Dikarya</taxon>
        <taxon>Basidiomycota</taxon>
        <taxon>Agaricomycotina</taxon>
        <taxon>Agaricomycetes</taxon>
        <taxon>Agaricomycetidae</taxon>
        <taxon>Atheliales</taxon>
        <taxon>Atheliaceae</taxon>
        <taxon>Athelia</taxon>
    </lineage>
</organism>
<name>A0A166D7D2_9AGAM</name>
<keyword evidence="1" id="KW-0238">DNA-binding</keyword>
<protein>
    <recommendedName>
        <fullName evidence="2">Proliferating cell nuclear antigen PCNA N-terminal domain-containing protein</fullName>
    </recommendedName>
</protein>
<accession>A0A166D7D2</accession>
<dbReference type="GO" id="GO:0019985">
    <property type="term" value="P:translesion synthesis"/>
    <property type="evidence" value="ECO:0007669"/>
    <property type="project" value="TreeGrafter"/>
</dbReference>
<evidence type="ECO:0000313" key="4">
    <source>
        <dbReference type="Proteomes" id="UP000076532"/>
    </source>
</evidence>
<dbReference type="OrthoDB" id="10547443at2759"/>
<dbReference type="PANTHER" id="PTHR11352">
    <property type="entry name" value="PROLIFERATING CELL NUCLEAR ANTIGEN"/>
    <property type="match status" value="1"/>
</dbReference>
<dbReference type="Gene3D" id="3.10.150.10">
    <property type="entry name" value="DNA Polymerase III, subunit A, domain 2"/>
    <property type="match status" value="1"/>
</dbReference>
<dbReference type="Pfam" id="PF00705">
    <property type="entry name" value="PCNA_N"/>
    <property type="match status" value="1"/>
</dbReference>
<dbReference type="SUPFAM" id="SSF55979">
    <property type="entry name" value="DNA clamp"/>
    <property type="match status" value="1"/>
</dbReference>